<evidence type="ECO:0000313" key="1">
    <source>
        <dbReference type="EMBL" id="CAH9063568.1"/>
    </source>
</evidence>
<reference evidence="2 4" key="1">
    <citation type="submission" date="2022-07" db="EMBL/GenBank/DDBJ databases">
        <authorList>
            <person name="Criscuolo A."/>
        </authorList>
    </citation>
    <scope>NUCLEOTIDE SEQUENCE</scope>
    <source>
        <strain evidence="4">CIP 111951</strain>
        <strain evidence="2">CIP111854</strain>
        <strain evidence="1">CIP111951</strain>
    </source>
</reference>
<proteinExistence type="predicted"/>
<comment type="caution">
    <text evidence="2">The sequence shown here is derived from an EMBL/GenBank/DDBJ whole genome shotgun (WGS) entry which is preliminary data.</text>
</comment>
<protein>
    <recommendedName>
        <fullName evidence="5">Histidine kinase</fullName>
    </recommendedName>
</protein>
<gene>
    <name evidence="2" type="ORF">PSECIP111854_03517</name>
    <name evidence="1" type="ORF">PSECIP111951_02928</name>
</gene>
<evidence type="ECO:0000313" key="4">
    <source>
        <dbReference type="Proteomes" id="UP001152485"/>
    </source>
</evidence>
<dbReference type="InterPro" id="IPR036097">
    <property type="entry name" value="HisK_dim/P_sf"/>
</dbReference>
<accession>A0A9W4W2J8</accession>
<dbReference type="RefSeq" id="WP_261594231.1">
    <property type="nucleotide sequence ID" value="NZ_CAMAPC010000019.1"/>
</dbReference>
<evidence type="ECO:0008006" key="5">
    <source>
        <dbReference type="Google" id="ProtNLM"/>
    </source>
</evidence>
<dbReference type="AlphaFoldDB" id="A0A9W4W2J8"/>
<keyword evidence="3" id="KW-1185">Reference proteome</keyword>
<dbReference type="Proteomes" id="UP001152467">
    <property type="component" value="Unassembled WGS sequence"/>
</dbReference>
<evidence type="ECO:0000313" key="2">
    <source>
        <dbReference type="EMBL" id="CAH9064710.1"/>
    </source>
</evidence>
<dbReference type="SUPFAM" id="SSF47384">
    <property type="entry name" value="Homodimeric domain of signal transducing histidine kinase"/>
    <property type="match status" value="1"/>
</dbReference>
<evidence type="ECO:0000313" key="3">
    <source>
        <dbReference type="Proteomes" id="UP001152467"/>
    </source>
</evidence>
<sequence length="64" mass="7277">MENKQSVETVIHDARKPLNHITMNAELLKIMVDKSISPEDIKKVAEQIIVSAKECSETMQQLLK</sequence>
<organism evidence="2 3">
    <name type="scientific">Pseudoalteromonas holothuriae</name>
    <dbReference type="NCBI Taxonomy" id="2963714"/>
    <lineage>
        <taxon>Bacteria</taxon>
        <taxon>Pseudomonadati</taxon>
        <taxon>Pseudomonadota</taxon>
        <taxon>Gammaproteobacteria</taxon>
        <taxon>Alteromonadales</taxon>
        <taxon>Pseudoalteromonadaceae</taxon>
        <taxon>Pseudoalteromonas</taxon>
    </lineage>
</organism>
<dbReference type="GO" id="GO:0000155">
    <property type="term" value="F:phosphorelay sensor kinase activity"/>
    <property type="evidence" value="ECO:0007669"/>
    <property type="project" value="InterPro"/>
</dbReference>
<name>A0A9W4W2J8_9GAMM</name>
<dbReference type="Proteomes" id="UP001152485">
    <property type="component" value="Unassembled WGS sequence"/>
</dbReference>
<dbReference type="Gene3D" id="1.10.287.130">
    <property type="match status" value="1"/>
</dbReference>
<dbReference type="EMBL" id="CAMAPC010000019">
    <property type="protein sequence ID" value="CAH9064710.1"/>
    <property type="molecule type" value="Genomic_DNA"/>
</dbReference>
<dbReference type="EMBL" id="CAMAPD010000015">
    <property type="protein sequence ID" value="CAH9063568.1"/>
    <property type="molecule type" value="Genomic_DNA"/>
</dbReference>